<dbReference type="FunFam" id="3.30.460.10:FF:000010">
    <property type="entry name" value="Zinc finger RNA-binding protein 2"/>
    <property type="match status" value="1"/>
</dbReference>
<dbReference type="Pfam" id="PF20965">
    <property type="entry name" value="DZF_C"/>
    <property type="match status" value="1"/>
</dbReference>
<keyword evidence="4" id="KW-1185">Reference proteome</keyword>
<accession>A0A671YRE3</accession>
<dbReference type="Gene3D" id="3.30.460.10">
    <property type="entry name" value="Beta Polymerase, domain 2"/>
    <property type="match status" value="1"/>
</dbReference>
<feature type="region of interest" description="Disordered" evidence="1">
    <location>
        <begin position="1"/>
        <end position="22"/>
    </location>
</feature>
<evidence type="ECO:0000256" key="1">
    <source>
        <dbReference type="SAM" id="MobiDB-lite"/>
    </source>
</evidence>
<dbReference type="InterPro" id="IPR049401">
    <property type="entry name" value="DZF_dom_N"/>
</dbReference>
<dbReference type="InterPro" id="IPR003604">
    <property type="entry name" value="Matrin/U1-like-C_Znf_C2H2"/>
</dbReference>
<feature type="region of interest" description="Disordered" evidence="1">
    <location>
        <begin position="519"/>
        <end position="556"/>
    </location>
</feature>
<reference evidence="3" key="1">
    <citation type="submission" date="2021-04" db="EMBL/GenBank/DDBJ databases">
        <authorList>
            <consortium name="Wellcome Sanger Institute Data Sharing"/>
        </authorList>
    </citation>
    <scope>NUCLEOTIDE SEQUENCE [LARGE SCALE GENOMIC DNA]</scope>
</reference>
<feature type="compositionally biased region" description="Polar residues" evidence="1">
    <location>
        <begin position="47"/>
        <end position="57"/>
    </location>
</feature>
<gene>
    <name evidence="3" type="primary">ZFR2</name>
    <name evidence="3" type="synonym">zfr2</name>
</gene>
<dbReference type="InterPro" id="IPR013087">
    <property type="entry name" value="Znf_C2H2_type"/>
</dbReference>
<feature type="region of interest" description="Disordered" evidence="1">
    <location>
        <begin position="46"/>
        <end position="76"/>
    </location>
</feature>
<evidence type="ECO:0000313" key="3">
    <source>
        <dbReference type="Ensembl" id="ENSSAUP00010065245.1"/>
    </source>
</evidence>
<proteinExistence type="predicted"/>
<reference evidence="3" key="3">
    <citation type="submission" date="2025-09" db="UniProtKB">
        <authorList>
            <consortium name="Ensembl"/>
        </authorList>
    </citation>
    <scope>IDENTIFICATION</scope>
</reference>
<sequence length="556" mass="62743">MAKTAAPVKRPAPTKIPVISNKPASVPAAAVTAAVAAVVAAKVEEPMQQSAQKMESLSDNEDSDRGGGQGDIQPVGHDYVEEVRNVDGKVIRFHCKLCECSFNDPNAKDMHLKGRRHRLQYKKKVNPELPVEIKPSNRARKLQESKLKKQKQKAVLKRQRDDEQRWHMEMRRYEEDMYWRRMEEEQMYWGEQRRRMAPPPLMSRPGMPVPPLLTCVRRPDSPDDRHIMAKHSTIYPVEEELQAVQRIVSHSERALKLVSDTLLDKETPVSTRLLKGVMRVGILAKGLLLRGDRNVELILLTAKKPTISLLKNIAKQLPKELETFSEDQYEVQAHPEEANIVIFSSKEPKMQVTISLTSPLMREDTAAEKDKQKDPPDLLNKKKCLEYLAALRHAKWFQARANGLQSCVIVIRVLRDLCQRVPTWGKLPGWAMELLVEKVISSAAGPLSPGEAMRRVLECISTGILLPDGPGLMDPCEKEPTDALETLKSQAREDITASAQHALRLLAFRQIHKVLGMESLPASKASARNRKRRRDGSETGEGEGEGKKDKKEETDQ</sequence>
<dbReference type="PROSITE" id="PS00028">
    <property type="entry name" value="ZINC_FINGER_C2H2_1"/>
    <property type="match status" value="1"/>
</dbReference>
<dbReference type="PANTHER" id="PTHR45762:SF2">
    <property type="entry name" value="ZINC FINGER RNA-BINDING PROTEIN 2"/>
    <property type="match status" value="1"/>
</dbReference>
<dbReference type="GeneTree" id="ENSGT00940000162148"/>
<organism evidence="3 4">
    <name type="scientific">Sparus aurata</name>
    <name type="common">Gilthead sea bream</name>
    <dbReference type="NCBI Taxonomy" id="8175"/>
    <lineage>
        <taxon>Eukaryota</taxon>
        <taxon>Metazoa</taxon>
        <taxon>Chordata</taxon>
        <taxon>Craniata</taxon>
        <taxon>Vertebrata</taxon>
        <taxon>Euteleostomi</taxon>
        <taxon>Actinopterygii</taxon>
        <taxon>Neopterygii</taxon>
        <taxon>Teleostei</taxon>
        <taxon>Neoteleostei</taxon>
        <taxon>Acanthomorphata</taxon>
        <taxon>Eupercaria</taxon>
        <taxon>Spariformes</taxon>
        <taxon>Sparidae</taxon>
        <taxon>Sparus</taxon>
    </lineage>
</organism>
<dbReference type="SMART" id="SM00451">
    <property type="entry name" value="ZnF_U1"/>
    <property type="match status" value="1"/>
</dbReference>
<feature type="domain" description="DZF" evidence="2">
    <location>
        <begin position="204"/>
        <end position="556"/>
    </location>
</feature>
<dbReference type="Pfam" id="PF12874">
    <property type="entry name" value="zf-met"/>
    <property type="match status" value="1"/>
</dbReference>
<dbReference type="Ensembl" id="ENSSAUT00010068331.1">
    <property type="protein sequence ID" value="ENSSAUP00010065245.1"/>
    <property type="gene ID" value="ENSSAUG00010026100.1"/>
</dbReference>
<reference evidence="3" key="2">
    <citation type="submission" date="2025-08" db="UniProtKB">
        <authorList>
            <consortium name="Ensembl"/>
        </authorList>
    </citation>
    <scope>IDENTIFICATION</scope>
</reference>
<evidence type="ECO:0000259" key="2">
    <source>
        <dbReference type="PROSITE" id="PS51703"/>
    </source>
</evidence>
<dbReference type="GO" id="GO:0003727">
    <property type="term" value="F:single-stranded RNA binding"/>
    <property type="evidence" value="ECO:0007669"/>
    <property type="project" value="TreeGrafter"/>
</dbReference>
<dbReference type="AlphaFoldDB" id="A0A671YRE3"/>
<dbReference type="Gene3D" id="3.30.160.60">
    <property type="entry name" value="Classic Zinc Finger"/>
    <property type="match status" value="1"/>
</dbReference>
<dbReference type="FunFam" id="1.10.1410.40:FF:000001">
    <property type="entry name" value="interleukin enhancer-binding factor 3 isoform X1"/>
    <property type="match status" value="1"/>
</dbReference>
<dbReference type="InterPro" id="IPR049402">
    <property type="entry name" value="DZF_dom_C"/>
</dbReference>
<dbReference type="Gene3D" id="1.10.1410.40">
    <property type="match status" value="1"/>
</dbReference>
<dbReference type="PANTHER" id="PTHR45762">
    <property type="entry name" value="ZINC FINGER RNA-BINDING PROTEIN"/>
    <property type="match status" value="1"/>
</dbReference>
<dbReference type="FunFam" id="3.30.160.60:FF:000153">
    <property type="entry name" value="Zinc finger RNA-binding protein 2"/>
    <property type="match status" value="1"/>
</dbReference>
<dbReference type="GO" id="GO:0003725">
    <property type="term" value="F:double-stranded RNA binding"/>
    <property type="evidence" value="ECO:0007669"/>
    <property type="project" value="TreeGrafter"/>
</dbReference>
<dbReference type="InterPro" id="IPR006561">
    <property type="entry name" value="DZF_dom"/>
</dbReference>
<dbReference type="GO" id="GO:0008270">
    <property type="term" value="F:zinc ion binding"/>
    <property type="evidence" value="ECO:0007669"/>
    <property type="project" value="InterPro"/>
</dbReference>
<evidence type="ECO:0000313" key="4">
    <source>
        <dbReference type="Proteomes" id="UP000472265"/>
    </source>
</evidence>
<protein>
    <submittedName>
        <fullName evidence="3">Zinc finger RNA binding protein 2</fullName>
    </submittedName>
</protein>
<name>A0A671YRE3_SPAAU</name>
<dbReference type="InterPro" id="IPR043519">
    <property type="entry name" value="NT_sf"/>
</dbReference>
<feature type="compositionally biased region" description="Basic and acidic residues" evidence="1">
    <location>
        <begin position="544"/>
        <end position="556"/>
    </location>
</feature>
<dbReference type="SUPFAM" id="SSF57667">
    <property type="entry name" value="beta-beta-alpha zinc fingers"/>
    <property type="match status" value="1"/>
</dbReference>
<dbReference type="PROSITE" id="PS51703">
    <property type="entry name" value="DZF"/>
    <property type="match status" value="1"/>
</dbReference>
<dbReference type="SMART" id="SM00572">
    <property type="entry name" value="DZF"/>
    <property type="match status" value="1"/>
</dbReference>
<dbReference type="GO" id="GO:0071011">
    <property type="term" value="C:precatalytic spliceosome"/>
    <property type="evidence" value="ECO:0007669"/>
    <property type="project" value="TreeGrafter"/>
</dbReference>
<dbReference type="Pfam" id="PF07528">
    <property type="entry name" value="DZF_N"/>
    <property type="match status" value="1"/>
</dbReference>
<dbReference type="Proteomes" id="UP000472265">
    <property type="component" value="Chromosome 11"/>
</dbReference>
<dbReference type="InterPro" id="IPR036236">
    <property type="entry name" value="Znf_C2H2_sf"/>
</dbReference>